<evidence type="ECO:0000313" key="3">
    <source>
        <dbReference type="EMBL" id="ADD05193.1"/>
    </source>
</evidence>
<dbReference type="KEGG" id="nmg:Nmag_1617"/>
<sequence length="404" mass="45143">MSNDPNDPRSQGGSLTEQEVLRRIDQGLRDAVEGKGLNWQTGTRVKRQKYTEVALQHYLGPIPADGSQTTSPITRSWFKYGPTAVMAPSGSYAGTGTQSPAEPQTPTNDGQQSASDSQTDDGVDSPTEESPNQCIDNHPAIEETELGELTENDYLQFFLDQDFTPPLTKEYWNGDDYTFLLEYYDEYAPPPLKDIYLANVKLRITLRDARKTTFDMIDNRPQILTGEPEVAERWKSTSFEAQAGRAAVNLRLALMRAEFIPSAVTGVVHGFTDLIEDVLLAVEANDAADIPLTAPETLNTLDEVYDAVIWQYISHYISQLTAIGPDAERLTRISQERITALEEEAPAKTRELQEQFVRDGFLPDVPTYQSADQDKEIRLSNALTDAALRQQRIETAEEESDNEQ</sequence>
<dbReference type="GeneID" id="8824452"/>
<evidence type="ECO:0000313" key="5">
    <source>
        <dbReference type="Proteomes" id="UP000001879"/>
    </source>
</evidence>
<reference evidence="3" key="4">
    <citation type="submission" date="2016-09" db="EMBL/GenBank/DDBJ databases">
        <authorList>
            <person name="Pfeiffer F."/>
        </authorList>
    </citation>
    <scope>NUCLEOTIDE SEQUENCE</scope>
    <source>
        <strain evidence="3">ATCC 43099</strain>
    </source>
</reference>
<dbReference type="Proteomes" id="UP000011543">
    <property type="component" value="Unassembled WGS sequence"/>
</dbReference>
<dbReference type="AlphaFoldDB" id="D3SUD5"/>
<evidence type="ECO:0000256" key="1">
    <source>
        <dbReference type="SAM" id="MobiDB-lite"/>
    </source>
</evidence>
<feature type="region of interest" description="Disordered" evidence="1">
    <location>
        <begin position="89"/>
        <end position="139"/>
    </location>
</feature>
<reference evidence="5" key="1">
    <citation type="submission" date="2010-02" db="EMBL/GenBank/DDBJ databases">
        <title>Complete sequence of chromosome of Natrialba magadii ATCC 43099.</title>
        <authorList>
            <consortium name="US DOE Joint Genome Institute"/>
            <person name="Lucas S."/>
            <person name="Copeland A."/>
            <person name="Lapidus A."/>
            <person name="Cheng J.-F."/>
            <person name="Bruce D."/>
            <person name="Goodwin L."/>
            <person name="Pitluck S."/>
            <person name="Davenport K."/>
            <person name="Saunders E."/>
            <person name="Detter J.C."/>
            <person name="Han C."/>
            <person name="Tapia R."/>
            <person name="Land M."/>
            <person name="Hauser L."/>
            <person name="Kyrpides N."/>
            <person name="Mikhailova N."/>
            <person name="De Castro R.E."/>
            <person name="Maupin-Furlow J.A."/>
            <person name="Woyke T."/>
        </authorList>
    </citation>
    <scope>NUCLEOTIDE SEQUENCE [LARGE SCALE GENOMIC DNA]</scope>
    <source>
        <strain evidence="5">ATCC 43099 / DSM 3394 / CCM 3739 / CIP 104546 / IAM 13178 / JCM 8861 / NBRC 102185 / NCIMB 2190 / MS3</strain>
    </source>
</reference>
<dbReference type="EMBL" id="AOHS01000063">
    <property type="protein sequence ID" value="ELY23230.1"/>
    <property type="molecule type" value="Genomic_DNA"/>
</dbReference>
<dbReference type="RefSeq" id="WP_004217486.1">
    <property type="nucleotide sequence ID" value="NC_013922.1"/>
</dbReference>
<protein>
    <recommendedName>
        <fullName evidence="2">DUF8098 domain-containing protein</fullName>
    </recommendedName>
</protein>
<feature type="domain" description="DUF8098" evidence="2">
    <location>
        <begin position="16"/>
        <end position="380"/>
    </location>
</feature>
<feature type="compositionally biased region" description="Polar residues" evidence="1">
    <location>
        <begin position="92"/>
        <end position="117"/>
    </location>
</feature>
<accession>D3SUD5</accession>
<dbReference type="HOGENOM" id="CLU_680803_0_0_2"/>
<organism evidence="3 5">
    <name type="scientific">Natrialba magadii (strain ATCC 43099 / DSM 3394 / CCM 3739 / CIP 104546 / IAM 13178 / JCM 8861 / NBRC 102185 / NCIMB 2190 / MS3)</name>
    <name type="common">Natronobacterium magadii</name>
    <dbReference type="NCBI Taxonomy" id="547559"/>
    <lineage>
        <taxon>Archaea</taxon>
        <taxon>Methanobacteriati</taxon>
        <taxon>Methanobacteriota</taxon>
        <taxon>Stenosarchaea group</taxon>
        <taxon>Halobacteria</taxon>
        <taxon>Halobacteriales</taxon>
        <taxon>Natrialbaceae</taxon>
        <taxon>Natrialba</taxon>
    </lineage>
</organism>
<proteinExistence type="predicted"/>
<dbReference type="PATRIC" id="fig|547559.17.peg.4071"/>
<dbReference type="Proteomes" id="UP000001879">
    <property type="component" value="Chromosome"/>
</dbReference>
<reference evidence="3 5" key="2">
    <citation type="journal article" date="2012" name="BMC Genomics">
        <title>A comparative genomics perspective on the genetic content of the alkaliphilic haloarchaeon Natrialba magadii ATCC 43099T.</title>
        <authorList>
            <person name="Siddaramappa S."/>
            <person name="Challacombe J.F."/>
            <person name="Decastro R.E."/>
            <person name="Pfeiffer F."/>
            <person name="Sastre D.E."/>
            <person name="Gimenez M.I."/>
            <person name="Paggi R.A."/>
            <person name="Detter J.C."/>
            <person name="Davenport K.W."/>
            <person name="Goodwin L.A."/>
            <person name="Kyrpides N."/>
            <person name="Tapia R."/>
            <person name="Pitluck S."/>
            <person name="Lucas S."/>
            <person name="Woyke T."/>
            <person name="Maupin-Furlow J.A."/>
        </authorList>
    </citation>
    <scope>NUCLEOTIDE SEQUENCE [LARGE SCALE GENOMIC DNA]</scope>
    <source>
        <strain evidence="3">ATCC 43099</strain>
        <strain evidence="5">ATCC 43099 / DSM 3394 / CCM 3739 / CIP 104546 / IAM 13178 / JCM 8861 / NBRC 102185 / NCIMB 2190 / MS3</strain>
    </source>
</reference>
<dbReference type="Pfam" id="PF26400">
    <property type="entry name" value="DUF8098"/>
    <property type="match status" value="1"/>
</dbReference>
<name>D3SUD5_NATMM</name>
<evidence type="ECO:0000259" key="2">
    <source>
        <dbReference type="Pfam" id="PF26400"/>
    </source>
</evidence>
<evidence type="ECO:0000313" key="4">
    <source>
        <dbReference type="EMBL" id="ELY23230.1"/>
    </source>
</evidence>
<keyword evidence="5" id="KW-1185">Reference proteome</keyword>
<dbReference type="STRING" id="547559.Nmag_1617"/>
<dbReference type="InterPro" id="IPR058411">
    <property type="entry name" value="DUF8098"/>
</dbReference>
<dbReference type="PaxDb" id="547559-Nmag_1617"/>
<dbReference type="EMBL" id="CP001932">
    <property type="protein sequence ID" value="ADD05193.1"/>
    <property type="molecule type" value="Genomic_DNA"/>
</dbReference>
<feature type="compositionally biased region" description="Acidic residues" evidence="1">
    <location>
        <begin position="118"/>
        <end position="127"/>
    </location>
</feature>
<evidence type="ECO:0000313" key="6">
    <source>
        <dbReference type="Proteomes" id="UP000011543"/>
    </source>
</evidence>
<dbReference type="OrthoDB" id="231744at2157"/>
<gene>
    <name evidence="3" type="ordered locus">Nmag_1617</name>
    <name evidence="4" type="ORF">C500_20611</name>
</gene>
<reference evidence="4 6" key="3">
    <citation type="journal article" date="2014" name="PLoS Genet.">
        <title>Phylogenetically driven sequencing of extremely halophilic archaea reveals strategies for static and dynamic osmo-response.</title>
        <authorList>
            <person name="Becker E.A."/>
            <person name="Seitzer P.M."/>
            <person name="Tritt A."/>
            <person name="Larsen D."/>
            <person name="Krusor M."/>
            <person name="Yao A.I."/>
            <person name="Wu D."/>
            <person name="Madern D."/>
            <person name="Eisen J.A."/>
            <person name="Darling A.E."/>
            <person name="Facciotti M.T."/>
        </authorList>
    </citation>
    <scope>NUCLEOTIDE SEQUENCE [LARGE SCALE GENOMIC DNA]</scope>
    <source>
        <strain evidence="6">ATCC 43099 / DSM 3394 / CCM 3739 / CIP 104546 / IAM 13178 / JCM 8861 / NBRC 102185 / NCIMB 2190 / MS3</strain>
        <strain evidence="4">MS-3</strain>
    </source>
</reference>